<dbReference type="SUPFAM" id="SSF53474">
    <property type="entry name" value="alpha/beta-Hydrolases"/>
    <property type="match status" value="1"/>
</dbReference>
<dbReference type="InterPro" id="IPR050583">
    <property type="entry name" value="Mycobacterial_A85_antigen"/>
</dbReference>
<dbReference type="Gene3D" id="3.40.50.1820">
    <property type="entry name" value="alpha/beta hydrolase"/>
    <property type="match status" value="1"/>
</dbReference>
<dbReference type="InterPro" id="IPR029058">
    <property type="entry name" value="AB_hydrolase_fold"/>
</dbReference>
<comment type="caution">
    <text evidence="1">The sequence shown here is derived from an EMBL/GenBank/DDBJ whole genome shotgun (WGS) entry which is preliminary data.</text>
</comment>
<dbReference type="AlphaFoldDB" id="A0A6N8SHR9"/>
<dbReference type="EMBL" id="WUMK01000010">
    <property type="protein sequence ID" value="MXN48241.1"/>
    <property type="molecule type" value="Genomic_DNA"/>
</dbReference>
<dbReference type="InterPro" id="IPR000801">
    <property type="entry name" value="Esterase-like"/>
</dbReference>
<dbReference type="PANTHER" id="PTHR48098:SF3">
    <property type="entry name" value="IRON(III) ENTEROBACTIN ESTERASE"/>
    <property type="match status" value="1"/>
</dbReference>
<name>A0A6N8SHR9_9HYPH</name>
<evidence type="ECO:0000313" key="2">
    <source>
        <dbReference type="Proteomes" id="UP000435802"/>
    </source>
</evidence>
<evidence type="ECO:0000313" key="1">
    <source>
        <dbReference type="EMBL" id="MXN48241.1"/>
    </source>
</evidence>
<accession>A0A6N8SHR9</accession>
<evidence type="ECO:0008006" key="3">
    <source>
        <dbReference type="Google" id="ProtNLM"/>
    </source>
</evidence>
<dbReference type="Pfam" id="PF00756">
    <property type="entry name" value="Esterase"/>
    <property type="match status" value="1"/>
</dbReference>
<dbReference type="Proteomes" id="UP000435802">
    <property type="component" value="Unassembled WGS sequence"/>
</dbReference>
<keyword evidence="2" id="KW-1185">Reference proteome</keyword>
<proteinExistence type="predicted"/>
<dbReference type="RefSeq" id="WP_160861751.1">
    <property type="nucleotide sequence ID" value="NZ_JAODWE010000008.1"/>
</dbReference>
<sequence length="250" mass="28832">MQIEYHKRFSHHLGREMEFKTYGHAGRPVLVFPTSNGRFYQYEDSGGIGALADRIEAGDLRVWTVDGIDGESFFSNGHDLPARIARHESYFRYVREDLLPEVLSIGGRAPILSGCSMGAFHASNFLFRFPDRVAGVIALSGVYSTRHFFGDALDGQIYFNSPVDYLAGLNDRDLLDRIRSRRLFFCCGQGAWEDAMLEDTHRLEAVLRDKDIPAWVDFWGTDASHDWPWWHRQIAYFFDKWLEDDRGRPL</sequence>
<dbReference type="PANTHER" id="PTHR48098">
    <property type="entry name" value="ENTEROCHELIN ESTERASE-RELATED"/>
    <property type="match status" value="1"/>
</dbReference>
<protein>
    <recommendedName>
        <fullName evidence="3">Transposase</fullName>
    </recommendedName>
</protein>
<dbReference type="OrthoDB" id="9775130at2"/>
<gene>
    <name evidence="1" type="ORF">GR138_23810</name>
</gene>
<organism evidence="1 2">
    <name type="scientific">Shinella kummerowiae</name>
    <dbReference type="NCBI Taxonomy" id="417745"/>
    <lineage>
        <taxon>Bacteria</taxon>
        <taxon>Pseudomonadati</taxon>
        <taxon>Pseudomonadota</taxon>
        <taxon>Alphaproteobacteria</taxon>
        <taxon>Hyphomicrobiales</taxon>
        <taxon>Rhizobiaceae</taxon>
        <taxon>Shinella</taxon>
    </lineage>
</organism>
<reference evidence="1 2" key="1">
    <citation type="submission" date="2019-12" db="EMBL/GenBank/DDBJ databases">
        <title>Shinella kummerowiae sp. nov., a symbiotic bacterium isolated from root nodules of the herbal legume Kummerowia stipulacea.</title>
        <authorList>
            <person name="Gao J."/>
        </authorList>
    </citation>
    <scope>NUCLEOTIDE SEQUENCE [LARGE SCALE GENOMIC DNA]</scope>
    <source>
        <strain evidence="1 2">CCBAU 25048</strain>
    </source>
</reference>